<comment type="caution">
    <text evidence="1">The sequence shown here is derived from an EMBL/GenBank/DDBJ whole genome shotgun (WGS) entry which is preliminary data.</text>
</comment>
<proteinExistence type="predicted"/>
<keyword evidence="2" id="KW-1185">Reference proteome</keyword>
<sequence length="241" mass="27705">MRVKLLTTISLFTYQIGLSQTEKLLHGKVISGILKLKNVEVINKTAKTSTRTDDLGEFSILVNNKDSLIFFSKDYFFKRLQITPEDIKTNNLVVNMVLKPEELNEVVITTIKFESVKFDQSAINQIDIDKRAANLTRFIPGYKDGTIPNGMSLSIPIGQRKKPKKNEFEFEFKKLIAKTCPPDFFSKDLKINTEEKDLFIEFCDADPKSKKLLENSNILSTMDFLYAKNEQFKKLQTTEKN</sequence>
<dbReference type="EMBL" id="JAGFBV010000029">
    <property type="protein sequence ID" value="MBP4139549.1"/>
    <property type="molecule type" value="Genomic_DNA"/>
</dbReference>
<organism evidence="1 2">
    <name type="scientific">Flavobacterium geliluteum</name>
    <dbReference type="NCBI Taxonomy" id="2816120"/>
    <lineage>
        <taxon>Bacteria</taxon>
        <taxon>Pseudomonadati</taxon>
        <taxon>Bacteroidota</taxon>
        <taxon>Flavobacteriia</taxon>
        <taxon>Flavobacteriales</taxon>
        <taxon>Flavobacteriaceae</taxon>
        <taxon>Flavobacterium</taxon>
    </lineage>
</organism>
<evidence type="ECO:0000313" key="2">
    <source>
        <dbReference type="Proteomes" id="UP000675047"/>
    </source>
</evidence>
<dbReference type="Proteomes" id="UP000675047">
    <property type="component" value="Unassembled WGS sequence"/>
</dbReference>
<dbReference type="AlphaFoldDB" id="A0A940X9G0"/>
<evidence type="ECO:0000313" key="1">
    <source>
        <dbReference type="EMBL" id="MBP4139549.1"/>
    </source>
</evidence>
<evidence type="ECO:0008006" key="3">
    <source>
        <dbReference type="Google" id="ProtNLM"/>
    </source>
</evidence>
<name>A0A940X9G0_9FLAO</name>
<accession>A0A940X9G0</accession>
<dbReference type="RefSeq" id="WP_210667516.1">
    <property type="nucleotide sequence ID" value="NZ_JAGFBV010000029.1"/>
</dbReference>
<reference evidence="1 2" key="1">
    <citation type="submission" date="2021-03" db="EMBL/GenBank/DDBJ databases">
        <title>Flavobacterium Flabelliformis Sp. Nov. And Flavobacterium Geliluteum Sp. Nov., Two Novel Multidrug Resistant Psychrophilic Species Isolated From Antarctica.</title>
        <authorList>
            <person name="Kralova S."/>
            <person name="Busse H.J."/>
            <person name="Bezdicek M."/>
            <person name="Nykrynova M."/>
            <person name="Kroupova E."/>
            <person name="Krsek D."/>
            <person name="Sedlacek I."/>
        </authorList>
    </citation>
    <scope>NUCLEOTIDE SEQUENCE [LARGE SCALE GENOMIC DNA]</scope>
    <source>
        <strain evidence="1 2">P7388</strain>
    </source>
</reference>
<protein>
    <recommendedName>
        <fullName evidence="3">CarboxypepD_reg-like domain-containing protein</fullName>
    </recommendedName>
</protein>
<gene>
    <name evidence="1" type="ORF">J3495_15850</name>
</gene>